<dbReference type="PANTHER" id="PTHR23322:SF71">
    <property type="entry name" value="UBIQUITIN-ASSOCIATED (UBA) PROTEIN-RELATED"/>
    <property type="match status" value="1"/>
</dbReference>
<dbReference type="AlphaFoldDB" id="A0ABD3SKE6"/>
<proteinExistence type="predicted"/>
<evidence type="ECO:0000256" key="2">
    <source>
        <dbReference type="SAM" id="MobiDB-lite"/>
    </source>
</evidence>
<evidence type="ECO:0000313" key="5">
    <source>
        <dbReference type="Proteomes" id="UP001634393"/>
    </source>
</evidence>
<dbReference type="Proteomes" id="UP001634393">
    <property type="component" value="Unassembled WGS sequence"/>
</dbReference>
<protein>
    <recommendedName>
        <fullName evidence="3">UBX domain-containing protein</fullName>
    </recommendedName>
</protein>
<name>A0ABD3SKE6_9LAMI</name>
<accession>A0ABD3SKE6</accession>
<sequence length="374" mass="42332">MMDNARAEAEALRNGIVRRMVRLPRNILGGFSRVMNQGIDNLIGIRERTNQNHYNQTPNFHFQQPINQPQIIQEEWAFLANFEQHYGTTHPFFYACRFVDALKIAEDEHKFVFMYLHSPEHPFTPSFCRETLCTEIIVQFLDANFVCWGALANRGEGLQMATTLGVSTFPFCAVVAPSSGDNLAILQQMEGPVSPAELVEILQSTIEQQGLAFGSGKAKQEEKRRVDLRLKEEQDAAYLAALTIDQEKERHKKSSSENKLQKPEKSKQNPVIKQPSKSTVTTSQKAASSGCKKAEETKILIRFPNGERREQSFLCTDKIKDIYKHIDSLGLLGVGNYRLISNFPRKVYGSDQMGMTLKDAGFHPKSSLFLELLD</sequence>
<dbReference type="Pfam" id="PF21021">
    <property type="entry name" value="FAF1"/>
    <property type="match status" value="1"/>
</dbReference>
<feature type="domain" description="UBX" evidence="3">
    <location>
        <begin position="292"/>
        <end position="370"/>
    </location>
</feature>
<keyword evidence="1" id="KW-0833">Ubl conjugation pathway</keyword>
<dbReference type="PANTHER" id="PTHR23322">
    <property type="entry name" value="FAS-ASSOCIATED PROTEIN"/>
    <property type="match status" value="1"/>
</dbReference>
<dbReference type="InterPro" id="IPR049483">
    <property type="entry name" value="FAF1_2-like_UAS"/>
</dbReference>
<reference evidence="4 5" key="1">
    <citation type="submission" date="2024-12" db="EMBL/GenBank/DDBJ databases">
        <title>The unique morphological basis and parallel evolutionary history of personate flowers in Penstemon.</title>
        <authorList>
            <person name="Depatie T.H."/>
            <person name="Wessinger C.A."/>
        </authorList>
    </citation>
    <scope>NUCLEOTIDE SEQUENCE [LARGE SCALE GENOMIC DNA]</scope>
    <source>
        <strain evidence="4">WTNN_2</strain>
        <tissue evidence="4">Leaf</tissue>
    </source>
</reference>
<feature type="compositionally biased region" description="Polar residues" evidence="2">
    <location>
        <begin position="268"/>
        <end position="287"/>
    </location>
</feature>
<keyword evidence="5" id="KW-1185">Reference proteome</keyword>
<dbReference type="SMART" id="SM00166">
    <property type="entry name" value="UBX"/>
    <property type="match status" value="1"/>
</dbReference>
<dbReference type="CDD" id="cd01767">
    <property type="entry name" value="UBX"/>
    <property type="match status" value="1"/>
</dbReference>
<dbReference type="Pfam" id="PF00789">
    <property type="entry name" value="UBX"/>
    <property type="match status" value="1"/>
</dbReference>
<comment type="caution">
    <text evidence="4">The sequence shown here is derived from an EMBL/GenBank/DDBJ whole genome shotgun (WGS) entry which is preliminary data.</text>
</comment>
<evidence type="ECO:0000256" key="1">
    <source>
        <dbReference type="ARBA" id="ARBA00022786"/>
    </source>
</evidence>
<evidence type="ECO:0000259" key="3">
    <source>
        <dbReference type="PROSITE" id="PS50033"/>
    </source>
</evidence>
<dbReference type="SUPFAM" id="SSF54236">
    <property type="entry name" value="Ubiquitin-like"/>
    <property type="match status" value="1"/>
</dbReference>
<evidence type="ECO:0000313" key="4">
    <source>
        <dbReference type="EMBL" id="KAL3824866.1"/>
    </source>
</evidence>
<organism evidence="4 5">
    <name type="scientific">Penstemon smallii</name>
    <dbReference type="NCBI Taxonomy" id="265156"/>
    <lineage>
        <taxon>Eukaryota</taxon>
        <taxon>Viridiplantae</taxon>
        <taxon>Streptophyta</taxon>
        <taxon>Embryophyta</taxon>
        <taxon>Tracheophyta</taxon>
        <taxon>Spermatophyta</taxon>
        <taxon>Magnoliopsida</taxon>
        <taxon>eudicotyledons</taxon>
        <taxon>Gunneridae</taxon>
        <taxon>Pentapetalae</taxon>
        <taxon>asterids</taxon>
        <taxon>lamiids</taxon>
        <taxon>Lamiales</taxon>
        <taxon>Plantaginaceae</taxon>
        <taxon>Cheloneae</taxon>
        <taxon>Penstemon</taxon>
    </lineage>
</organism>
<dbReference type="InterPro" id="IPR029071">
    <property type="entry name" value="Ubiquitin-like_domsf"/>
</dbReference>
<dbReference type="InterPro" id="IPR036249">
    <property type="entry name" value="Thioredoxin-like_sf"/>
</dbReference>
<dbReference type="PROSITE" id="PS50033">
    <property type="entry name" value="UBX"/>
    <property type="match status" value="1"/>
</dbReference>
<dbReference type="Gene3D" id="3.40.30.10">
    <property type="entry name" value="Glutaredoxin"/>
    <property type="match status" value="1"/>
</dbReference>
<feature type="region of interest" description="Disordered" evidence="2">
    <location>
        <begin position="247"/>
        <end position="288"/>
    </location>
</feature>
<dbReference type="SMART" id="SM00594">
    <property type="entry name" value="UAS"/>
    <property type="match status" value="1"/>
</dbReference>
<dbReference type="InterPro" id="IPR001012">
    <property type="entry name" value="UBX_dom"/>
</dbReference>
<dbReference type="InterPro" id="IPR006577">
    <property type="entry name" value="UAS"/>
</dbReference>
<dbReference type="InterPro" id="IPR050730">
    <property type="entry name" value="UBX_domain-protein"/>
</dbReference>
<feature type="compositionally biased region" description="Basic and acidic residues" evidence="2">
    <location>
        <begin position="247"/>
        <end position="267"/>
    </location>
</feature>
<dbReference type="CDD" id="cd02958">
    <property type="entry name" value="UAS"/>
    <property type="match status" value="1"/>
</dbReference>
<dbReference type="Gene3D" id="3.10.20.90">
    <property type="entry name" value="Phosphatidylinositol 3-kinase Catalytic Subunit, Chain A, domain 1"/>
    <property type="match status" value="1"/>
</dbReference>
<dbReference type="EMBL" id="JBJXBP010000006">
    <property type="protein sequence ID" value="KAL3824866.1"/>
    <property type="molecule type" value="Genomic_DNA"/>
</dbReference>
<gene>
    <name evidence="4" type="ORF">ACJIZ3_020895</name>
</gene>
<dbReference type="SUPFAM" id="SSF52833">
    <property type="entry name" value="Thioredoxin-like"/>
    <property type="match status" value="1"/>
</dbReference>